<feature type="compositionally biased region" description="Pro residues" evidence="6">
    <location>
        <begin position="29"/>
        <end position="39"/>
    </location>
</feature>
<evidence type="ECO:0000313" key="8">
    <source>
        <dbReference type="EMBL" id="KAF9967277.1"/>
    </source>
</evidence>
<gene>
    <name evidence="8" type="ORF">BGZ70_010154</name>
</gene>
<evidence type="ECO:0000256" key="1">
    <source>
        <dbReference type="ARBA" id="ARBA00004123"/>
    </source>
</evidence>
<accession>A0A9P6M6A1</accession>
<dbReference type="EMBL" id="JAAAHY010000089">
    <property type="protein sequence ID" value="KAF9967277.1"/>
    <property type="molecule type" value="Genomic_DNA"/>
</dbReference>
<evidence type="ECO:0000256" key="3">
    <source>
        <dbReference type="ARBA" id="ARBA00023015"/>
    </source>
</evidence>
<keyword evidence="4" id="KW-0804">Transcription</keyword>
<evidence type="ECO:0000256" key="4">
    <source>
        <dbReference type="ARBA" id="ARBA00023163"/>
    </source>
</evidence>
<dbReference type="InterPro" id="IPR021740">
    <property type="entry name" value="Velvet"/>
</dbReference>
<feature type="region of interest" description="Disordered" evidence="6">
    <location>
        <begin position="1"/>
        <end position="218"/>
    </location>
</feature>
<dbReference type="Pfam" id="PF11754">
    <property type="entry name" value="Velvet"/>
    <property type="match status" value="1"/>
</dbReference>
<dbReference type="InterPro" id="IPR037525">
    <property type="entry name" value="Velvet_dom"/>
</dbReference>
<dbReference type="Gene3D" id="2.60.40.3960">
    <property type="entry name" value="Velvet domain"/>
    <property type="match status" value="2"/>
</dbReference>
<keyword evidence="3" id="KW-0805">Transcription regulation</keyword>
<feature type="compositionally biased region" description="Basic residues" evidence="6">
    <location>
        <begin position="68"/>
        <end position="84"/>
    </location>
</feature>
<sequence>MASIRDLCNPESEEDQHYKPATSDYAHAPPAPLAPPPTQPHQHHPVRHHAQHYHPYPPPAHPSEQPAHYHHSQHQHQHQHHHQHLPSQPHDPPLPPPLPHHYAHHHPGQEHPSRPSFEQPHPTHSANDPQVHYHHHPHSQTLPRSAYESSQDFYARPNPTRPPYGHPSADTEAAGPTPTAPEPNTMTSPPEQAAIKTERSQQHSAPRRVSTHPEEQCLAKIKIVQQPLHARMCGFGEKDRRPIDPPPIVQLLLDEKHDQHPSKRLRRPGVQGADIDQDVGDEEESHEDIDNDEEDETYQLDEDDDDDQEEEKGASKSGGGTSGAKAAQRGGAGSLKHKSSSPPLGKRNRRAVSGSDNKAQQSATTDGDQSLNHSDRSHSGSDDGHGAEDDSEEGGPPEQDPLFVLHVSLWSHDGKEVRNMIATPGQSDPPKLTRILMGSLVVSPVLLNNAEGVPGWYFSFPDLSIRTEGVYTLKFSLMRFGSYDFLNSEDGHASTLVAEEISEPFTVFSAKKFPGMTESTELSKAFAKQGLKIPIRNDLRARKADKE</sequence>
<organism evidence="8 9">
    <name type="scientific">Mortierella alpina</name>
    <name type="common">Oleaginous fungus</name>
    <name type="synonym">Mortierella renispora</name>
    <dbReference type="NCBI Taxonomy" id="64518"/>
    <lineage>
        <taxon>Eukaryota</taxon>
        <taxon>Fungi</taxon>
        <taxon>Fungi incertae sedis</taxon>
        <taxon>Mucoromycota</taxon>
        <taxon>Mortierellomycotina</taxon>
        <taxon>Mortierellomycetes</taxon>
        <taxon>Mortierellales</taxon>
        <taxon>Mortierellaceae</taxon>
        <taxon>Mortierella</taxon>
    </lineage>
</organism>
<evidence type="ECO:0000256" key="5">
    <source>
        <dbReference type="ARBA" id="ARBA00023242"/>
    </source>
</evidence>
<feature type="compositionally biased region" description="Basic residues" evidence="6">
    <location>
        <begin position="41"/>
        <end position="52"/>
    </location>
</feature>
<dbReference type="AlphaFoldDB" id="A0A9P6M6A1"/>
<proteinExistence type="predicted"/>
<feature type="compositionally biased region" description="Low complexity" evidence="6">
    <location>
        <begin position="170"/>
        <end position="185"/>
    </location>
</feature>
<dbReference type="InterPro" id="IPR038491">
    <property type="entry name" value="Velvet_dom_sf"/>
</dbReference>
<evidence type="ECO:0000259" key="7">
    <source>
        <dbReference type="PROSITE" id="PS51821"/>
    </source>
</evidence>
<dbReference type="Proteomes" id="UP000738359">
    <property type="component" value="Unassembled WGS sequence"/>
</dbReference>
<feature type="compositionally biased region" description="Pro residues" evidence="6">
    <location>
        <begin position="89"/>
        <end position="99"/>
    </location>
</feature>
<feature type="compositionally biased region" description="Polar residues" evidence="6">
    <location>
        <begin position="139"/>
        <end position="152"/>
    </location>
</feature>
<keyword evidence="9" id="KW-1185">Reference proteome</keyword>
<keyword evidence="5" id="KW-0539">Nucleus</keyword>
<dbReference type="PROSITE" id="PS51821">
    <property type="entry name" value="VELVET"/>
    <property type="match status" value="1"/>
</dbReference>
<feature type="region of interest" description="Disordered" evidence="6">
    <location>
        <begin position="235"/>
        <end position="400"/>
    </location>
</feature>
<evidence type="ECO:0000256" key="2">
    <source>
        <dbReference type="ARBA" id="ARBA00022969"/>
    </source>
</evidence>
<evidence type="ECO:0000313" key="9">
    <source>
        <dbReference type="Proteomes" id="UP000738359"/>
    </source>
</evidence>
<feature type="compositionally biased region" description="Acidic residues" evidence="6">
    <location>
        <begin position="275"/>
        <end position="310"/>
    </location>
</feature>
<evidence type="ECO:0000256" key="6">
    <source>
        <dbReference type="SAM" id="MobiDB-lite"/>
    </source>
</evidence>
<comment type="caution">
    <text evidence="8">The sequence shown here is derived from an EMBL/GenBank/DDBJ whole genome shotgun (WGS) entry which is preliminary data.</text>
</comment>
<protein>
    <recommendedName>
        <fullName evidence="7">Velvet domain-containing protein</fullName>
    </recommendedName>
</protein>
<feature type="domain" description="Velvet" evidence="7">
    <location>
        <begin position="213"/>
        <end position="536"/>
    </location>
</feature>
<name>A0A9P6M6A1_MORAP</name>
<feature type="compositionally biased region" description="Basic and acidic residues" evidence="6">
    <location>
        <begin position="373"/>
        <end position="388"/>
    </location>
</feature>
<dbReference type="PANTHER" id="PTHR33572">
    <property type="entry name" value="SPORE DEVELOPMENT REGULATOR VOSA"/>
    <property type="match status" value="1"/>
</dbReference>
<dbReference type="GO" id="GO:0005634">
    <property type="term" value="C:nucleus"/>
    <property type="evidence" value="ECO:0007669"/>
    <property type="project" value="UniProtKB-SubCell"/>
</dbReference>
<dbReference type="PANTHER" id="PTHR33572:SF17">
    <property type="entry name" value="SEXUAL DEVELOPMENT REGULATOR VELC"/>
    <property type="match status" value="1"/>
</dbReference>
<feature type="compositionally biased region" description="Polar residues" evidence="6">
    <location>
        <begin position="354"/>
        <end position="372"/>
    </location>
</feature>
<keyword evidence="2" id="KW-0749">Sporulation</keyword>
<reference evidence="8" key="1">
    <citation type="journal article" date="2020" name="Fungal Divers.">
        <title>Resolving the Mortierellaceae phylogeny through synthesis of multi-gene phylogenetics and phylogenomics.</title>
        <authorList>
            <person name="Vandepol N."/>
            <person name="Liber J."/>
            <person name="Desiro A."/>
            <person name="Na H."/>
            <person name="Kennedy M."/>
            <person name="Barry K."/>
            <person name="Grigoriev I.V."/>
            <person name="Miller A.N."/>
            <person name="O'Donnell K."/>
            <person name="Stajich J.E."/>
            <person name="Bonito G."/>
        </authorList>
    </citation>
    <scope>NUCLEOTIDE SEQUENCE</scope>
    <source>
        <strain evidence="8">CK1249</strain>
    </source>
</reference>
<comment type="subcellular location">
    <subcellularLocation>
        <location evidence="1">Nucleus</location>
    </subcellularLocation>
</comment>
<dbReference type="OrthoDB" id="5599552at2759"/>